<dbReference type="Proteomes" id="UP000725002">
    <property type="component" value="Unassembled WGS sequence"/>
</dbReference>
<evidence type="ECO:0000256" key="1">
    <source>
        <dbReference type="SAM" id="SignalP"/>
    </source>
</evidence>
<reference evidence="2" key="1">
    <citation type="submission" date="2020-10" db="EMBL/GenBank/DDBJ databases">
        <authorList>
            <person name="Gilroy R."/>
        </authorList>
    </citation>
    <scope>NUCLEOTIDE SEQUENCE</scope>
    <source>
        <strain evidence="2">G3-8215</strain>
    </source>
</reference>
<dbReference type="PROSITE" id="PS51257">
    <property type="entry name" value="PROKAR_LIPOPROTEIN"/>
    <property type="match status" value="1"/>
</dbReference>
<dbReference type="Gene3D" id="1.50.10.20">
    <property type="match status" value="1"/>
</dbReference>
<keyword evidence="1" id="KW-0732">Signal</keyword>
<dbReference type="PANTHER" id="PTHR47791">
    <property type="entry name" value="MEIOTICALLY UP-REGULATED GENE 191 PROTEIN"/>
    <property type="match status" value="1"/>
</dbReference>
<dbReference type="AlphaFoldDB" id="A0A940DTI0"/>
<keyword evidence="2" id="KW-0378">Hydrolase</keyword>
<organism evidence="2 3">
    <name type="scientific">Candidatus Cryptobacteroides avicola</name>
    <dbReference type="NCBI Taxonomy" id="2840757"/>
    <lineage>
        <taxon>Bacteria</taxon>
        <taxon>Pseudomonadati</taxon>
        <taxon>Bacteroidota</taxon>
        <taxon>Bacteroidia</taxon>
        <taxon>Bacteroidales</taxon>
        <taxon>Candidatus Cryptobacteroides</taxon>
    </lineage>
</organism>
<dbReference type="InterPro" id="IPR005198">
    <property type="entry name" value="Glyco_hydro_76"/>
</dbReference>
<dbReference type="PANTHER" id="PTHR47791:SF4">
    <property type="entry name" value="(PUTATIVE SECRETED PROTEIN)-RELATED"/>
    <property type="match status" value="1"/>
</dbReference>
<name>A0A940DTI0_9BACT</name>
<dbReference type="InterPro" id="IPR008928">
    <property type="entry name" value="6-hairpin_glycosidase_sf"/>
</dbReference>
<accession>A0A940DTI0</accession>
<dbReference type="GO" id="GO:0016787">
    <property type="term" value="F:hydrolase activity"/>
    <property type="evidence" value="ECO:0007669"/>
    <property type="project" value="UniProtKB-KW"/>
</dbReference>
<proteinExistence type="predicted"/>
<dbReference type="EMBL" id="JADILV010000075">
    <property type="protein sequence ID" value="MBO8484487.1"/>
    <property type="molecule type" value="Genomic_DNA"/>
</dbReference>
<evidence type="ECO:0000313" key="3">
    <source>
        <dbReference type="Proteomes" id="UP000725002"/>
    </source>
</evidence>
<feature type="chain" id="PRO_5037025137" evidence="1">
    <location>
        <begin position="21"/>
        <end position="500"/>
    </location>
</feature>
<dbReference type="InterPro" id="IPR053169">
    <property type="entry name" value="MUG_Protein"/>
</dbReference>
<feature type="signal peptide" evidence="1">
    <location>
        <begin position="1"/>
        <end position="20"/>
    </location>
</feature>
<comment type="caution">
    <text evidence="2">The sequence shown here is derived from an EMBL/GenBank/DDBJ whole genome shotgun (WGS) entry which is preliminary data.</text>
</comment>
<protein>
    <submittedName>
        <fullName evidence="2">Hydrolase</fullName>
    </submittedName>
</protein>
<dbReference type="GO" id="GO:0005975">
    <property type="term" value="P:carbohydrate metabolic process"/>
    <property type="evidence" value="ECO:0007669"/>
    <property type="project" value="InterPro"/>
</dbReference>
<evidence type="ECO:0000313" key="2">
    <source>
        <dbReference type="EMBL" id="MBO8484487.1"/>
    </source>
</evidence>
<reference evidence="2" key="2">
    <citation type="journal article" date="2021" name="PeerJ">
        <title>Extensive microbial diversity within the chicken gut microbiome revealed by metagenomics and culture.</title>
        <authorList>
            <person name="Gilroy R."/>
            <person name="Ravi A."/>
            <person name="Getino M."/>
            <person name="Pursley I."/>
            <person name="Horton D.L."/>
            <person name="Alikhan N.F."/>
            <person name="Baker D."/>
            <person name="Gharbi K."/>
            <person name="Hall N."/>
            <person name="Watson M."/>
            <person name="Adriaenssens E.M."/>
            <person name="Foster-Nyarko E."/>
            <person name="Jarju S."/>
            <person name="Secka A."/>
            <person name="Antonio M."/>
            <person name="Oren A."/>
            <person name="Chaudhuri R.R."/>
            <person name="La Ragione R."/>
            <person name="Hildebrand F."/>
            <person name="Pallen M.J."/>
        </authorList>
    </citation>
    <scope>NUCLEOTIDE SEQUENCE</scope>
    <source>
        <strain evidence="2">G3-8215</strain>
    </source>
</reference>
<dbReference type="Pfam" id="PF03663">
    <property type="entry name" value="Glyco_hydro_76"/>
    <property type="match status" value="2"/>
</dbReference>
<gene>
    <name evidence="2" type="ORF">IAB75_10320</name>
</gene>
<sequence length="500" mass="56217">MKKSLIFYMVLILSCGVSCASCEKTNGNGTPDTSDPDIITHEEPATQNLLRAMQITDKAIESYFNQTTMAMTEFYNPFTGSSSSGTVDVWPYTSAIEAVNAIMHALSAQKEAGDATLYDENFSRYAELLGKLYKGLQYYEGSFELISYTQTRNWSVYSVHRSDIPGSAAVAGIDNVYDDQQWIIRELLEAYKLTGNEEYLEKAEYLTDYVIDGWDCTLAPDWTENGGITWGPGYTTKHSCSNGPFVSPLVWLSEIYAGSGETATYRYIDSSKKRLTKEMDKSEYYMMYAKKVYDFQKTHLMDQTNGVYYDMLGGPSGMNDTNIDKMDDASKAKVYETVDGIKYKAYLEPGGPNGTPLSYNSGTMLSGAADLYRATKDDSYRQDMEKLTDACFKYFAKPDADIPGLYSYAYDGFNNWFNGVMLRGWVNVFEESGYKGTHDPIKSFQDNLDYGYTNHVKDGILPGNLYLGWPKSESSCTVKGFFQFAFAAEYAVLAKYMIEQ</sequence>
<dbReference type="SUPFAM" id="SSF48208">
    <property type="entry name" value="Six-hairpin glycosidases"/>
    <property type="match status" value="1"/>
</dbReference>